<dbReference type="AlphaFoldDB" id="A0A517XRT4"/>
<dbReference type="Pfam" id="PF00224">
    <property type="entry name" value="PK"/>
    <property type="match status" value="1"/>
</dbReference>
<dbReference type="InterPro" id="IPR001697">
    <property type="entry name" value="Pyr_Knase"/>
</dbReference>
<dbReference type="SUPFAM" id="SSF51621">
    <property type="entry name" value="Phosphoenolpyruvate/pyruvate domain"/>
    <property type="match status" value="1"/>
</dbReference>
<dbReference type="OrthoDB" id="9812123at2"/>
<dbReference type="InterPro" id="IPR036918">
    <property type="entry name" value="Pyrv_Knase_C_sf"/>
</dbReference>
<dbReference type="UniPathway" id="UPA00109">
    <property type="reaction ID" value="UER00188"/>
</dbReference>
<dbReference type="PRINTS" id="PR01050">
    <property type="entry name" value="PYRUVTKNASE"/>
</dbReference>
<keyword evidence="8 14" id="KW-0418">Kinase</keyword>
<dbReference type="GO" id="GO:0030955">
    <property type="term" value="F:potassium ion binding"/>
    <property type="evidence" value="ECO:0007669"/>
    <property type="project" value="UniProtKB-UniRule"/>
</dbReference>
<dbReference type="PANTHER" id="PTHR11817">
    <property type="entry name" value="PYRUVATE KINASE"/>
    <property type="match status" value="1"/>
</dbReference>
<dbReference type="RefSeq" id="WP_145237335.1">
    <property type="nucleotide sequence ID" value="NZ_CP036273.1"/>
</dbReference>
<evidence type="ECO:0000256" key="13">
    <source>
        <dbReference type="NCBIfam" id="TIGR01064"/>
    </source>
</evidence>
<comment type="pathway">
    <text evidence="2 14">Carbohydrate degradation; glycolysis; pyruvate from D-glyceraldehyde 3-phosphate: step 5/5.</text>
</comment>
<dbReference type="EMBL" id="CP036273">
    <property type="protein sequence ID" value="QDU20193.1"/>
    <property type="molecule type" value="Genomic_DNA"/>
</dbReference>
<evidence type="ECO:0000256" key="6">
    <source>
        <dbReference type="ARBA" id="ARBA00022723"/>
    </source>
</evidence>
<keyword evidence="10 14" id="KW-0460">Magnesium</keyword>
<dbReference type="NCBIfam" id="NF004978">
    <property type="entry name" value="PRK06354.1"/>
    <property type="match status" value="1"/>
</dbReference>
<dbReference type="InterPro" id="IPR015806">
    <property type="entry name" value="Pyrv_Knase_insert_dom_sf"/>
</dbReference>
<evidence type="ECO:0000256" key="11">
    <source>
        <dbReference type="ARBA" id="ARBA00023152"/>
    </source>
</evidence>
<dbReference type="GO" id="GO:0016301">
    <property type="term" value="F:kinase activity"/>
    <property type="evidence" value="ECO:0007669"/>
    <property type="project" value="UniProtKB-KW"/>
</dbReference>
<dbReference type="SUPFAM" id="SSF52935">
    <property type="entry name" value="PK C-terminal domain-like"/>
    <property type="match status" value="1"/>
</dbReference>
<dbReference type="NCBIfam" id="TIGR01064">
    <property type="entry name" value="pyruv_kin"/>
    <property type="match status" value="1"/>
</dbReference>
<dbReference type="Gene3D" id="3.20.20.60">
    <property type="entry name" value="Phosphoenolpyruvate-binding domains"/>
    <property type="match status" value="1"/>
</dbReference>
<evidence type="ECO:0000256" key="10">
    <source>
        <dbReference type="ARBA" id="ARBA00022842"/>
    </source>
</evidence>
<dbReference type="Gene3D" id="2.40.33.10">
    <property type="entry name" value="PK beta-barrel domain-like"/>
    <property type="match status" value="1"/>
</dbReference>
<sequence length="482" mass="50453">MSPTPRRTKIVATLGPATDDPPVLEAVLRAGVDVARVNFSHGAADEHLARVARFREAARKVGKFAAVLADLPGPKLRVKIAAARELAPGGEVSFSLTAEPVHADDLVLTEPEVLADVRPGQRMLLDDGRLQLDAGTTQGGRLLARVVVGGTLKPNKGLNLPDTPLTIAAVTDRDRAALLVAARAGVDWVALSFVRGPEAAGEVRAALAAAGIRAPVIAKVERPEAVRSAAAIVAAFDGVMVARGDLGVEIALEKVPTVQKMLINECRAAGKPVITATDMLDSMRESPRPTRAEASDVANAIFDGTDAVMLSGETAVGKYPVEAVGCMARIAVETETHLRDTGRSLGAHFNRPDFGIDDPMAEAAFDLADQVEATAIIIPTLSGRTARLVTRRRPWARVIAVAPTDPVLQGLAIDWGVTPVRMTPAGPGGDRTAMAVRDAFAAGTVRPGERVVILAGHPIEGGPLYPTIRVVRVDGNGESVPP</sequence>
<keyword evidence="9" id="KW-0067">ATP-binding</keyword>
<evidence type="ECO:0000256" key="3">
    <source>
        <dbReference type="ARBA" id="ARBA00008663"/>
    </source>
</evidence>
<dbReference type="SUPFAM" id="SSF50800">
    <property type="entry name" value="PK beta-barrel domain-like"/>
    <property type="match status" value="1"/>
</dbReference>
<evidence type="ECO:0000259" key="15">
    <source>
        <dbReference type="Pfam" id="PF00224"/>
    </source>
</evidence>
<dbReference type="GO" id="GO:0004743">
    <property type="term" value="F:pyruvate kinase activity"/>
    <property type="evidence" value="ECO:0007669"/>
    <property type="project" value="UniProtKB-UniRule"/>
</dbReference>
<keyword evidence="11 14" id="KW-0324">Glycolysis</keyword>
<comment type="similarity">
    <text evidence="3 14">Belongs to the pyruvate kinase family.</text>
</comment>
<comment type="catalytic activity">
    <reaction evidence="14">
        <text>pyruvate + ATP = phosphoenolpyruvate + ADP + H(+)</text>
        <dbReference type="Rhea" id="RHEA:18157"/>
        <dbReference type="ChEBI" id="CHEBI:15361"/>
        <dbReference type="ChEBI" id="CHEBI:15378"/>
        <dbReference type="ChEBI" id="CHEBI:30616"/>
        <dbReference type="ChEBI" id="CHEBI:58702"/>
        <dbReference type="ChEBI" id="CHEBI:456216"/>
        <dbReference type="EC" id="2.7.1.40"/>
    </reaction>
</comment>
<keyword evidence="12 17" id="KW-0670">Pyruvate</keyword>
<reference evidence="17 18" key="1">
    <citation type="submission" date="2019-02" db="EMBL/GenBank/DDBJ databases">
        <title>Deep-cultivation of Planctomycetes and their phenomic and genomic characterization uncovers novel biology.</title>
        <authorList>
            <person name="Wiegand S."/>
            <person name="Jogler M."/>
            <person name="Boedeker C."/>
            <person name="Pinto D."/>
            <person name="Vollmers J."/>
            <person name="Rivas-Marin E."/>
            <person name="Kohn T."/>
            <person name="Peeters S.H."/>
            <person name="Heuer A."/>
            <person name="Rast P."/>
            <person name="Oberbeckmann S."/>
            <person name="Bunk B."/>
            <person name="Jeske O."/>
            <person name="Meyerdierks A."/>
            <person name="Storesund J.E."/>
            <person name="Kallscheuer N."/>
            <person name="Luecker S."/>
            <person name="Lage O.M."/>
            <person name="Pohl T."/>
            <person name="Merkel B.J."/>
            <person name="Hornburger P."/>
            <person name="Mueller R.-W."/>
            <person name="Bruemmer F."/>
            <person name="Labrenz M."/>
            <person name="Spormann A.M."/>
            <person name="Op den Camp H."/>
            <person name="Overmann J."/>
            <person name="Amann R."/>
            <person name="Jetten M.S.M."/>
            <person name="Mascher T."/>
            <person name="Medema M.H."/>
            <person name="Devos D.P."/>
            <person name="Kaster A.-K."/>
            <person name="Ovreas L."/>
            <person name="Rohde M."/>
            <person name="Galperin M.Y."/>
            <person name="Jogler C."/>
        </authorList>
    </citation>
    <scope>NUCLEOTIDE SEQUENCE [LARGE SCALE GENOMIC DNA]</scope>
    <source>
        <strain evidence="17 18">ETA_A1</strain>
    </source>
</reference>
<dbReference type="NCBIfam" id="NF004491">
    <property type="entry name" value="PRK05826.1"/>
    <property type="match status" value="1"/>
</dbReference>
<evidence type="ECO:0000256" key="1">
    <source>
        <dbReference type="ARBA" id="ARBA00001958"/>
    </source>
</evidence>
<dbReference type="Proteomes" id="UP000319576">
    <property type="component" value="Chromosome"/>
</dbReference>
<dbReference type="InterPro" id="IPR011037">
    <property type="entry name" value="Pyrv_Knase-like_insert_dom_sf"/>
</dbReference>
<evidence type="ECO:0000259" key="16">
    <source>
        <dbReference type="Pfam" id="PF02887"/>
    </source>
</evidence>
<proteinExistence type="inferred from homology"/>
<dbReference type="KEGG" id="uli:ETAA1_21380"/>
<evidence type="ECO:0000256" key="14">
    <source>
        <dbReference type="RuleBase" id="RU000504"/>
    </source>
</evidence>
<evidence type="ECO:0000256" key="7">
    <source>
        <dbReference type="ARBA" id="ARBA00022741"/>
    </source>
</evidence>
<dbReference type="PROSITE" id="PS00110">
    <property type="entry name" value="PYRUVATE_KINASE"/>
    <property type="match status" value="1"/>
</dbReference>
<name>A0A517XRT4_9BACT</name>
<feature type="domain" description="Pyruvate kinase C-terminal" evidence="16">
    <location>
        <begin position="360"/>
        <end position="460"/>
    </location>
</feature>
<keyword evidence="5 14" id="KW-0808">Transferase</keyword>
<dbReference type="Gene3D" id="3.40.1380.20">
    <property type="entry name" value="Pyruvate kinase, C-terminal domain"/>
    <property type="match status" value="1"/>
</dbReference>
<evidence type="ECO:0000256" key="12">
    <source>
        <dbReference type="ARBA" id="ARBA00023317"/>
    </source>
</evidence>
<accession>A0A517XRT4</accession>
<evidence type="ECO:0000256" key="9">
    <source>
        <dbReference type="ARBA" id="ARBA00022840"/>
    </source>
</evidence>
<dbReference type="InterPro" id="IPR040442">
    <property type="entry name" value="Pyrv_kinase-like_dom_sf"/>
</dbReference>
<protein>
    <recommendedName>
        <fullName evidence="4 13">Pyruvate kinase</fullName>
        <ecNumber evidence="4 13">2.7.1.40</ecNumber>
    </recommendedName>
</protein>
<dbReference type="Pfam" id="PF02887">
    <property type="entry name" value="PK_C"/>
    <property type="match status" value="1"/>
</dbReference>
<keyword evidence="6" id="KW-0479">Metal-binding</keyword>
<comment type="cofactor">
    <cofactor evidence="1">
        <name>K(+)</name>
        <dbReference type="ChEBI" id="CHEBI:29103"/>
    </cofactor>
</comment>
<dbReference type="InterPro" id="IPR015813">
    <property type="entry name" value="Pyrv/PenolPyrv_kinase-like_dom"/>
</dbReference>
<evidence type="ECO:0000256" key="4">
    <source>
        <dbReference type="ARBA" id="ARBA00012142"/>
    </source>
</evidence>
<feature type="domain" description="Pyruvate kinase barrel" evidence="15">
    <location>
        <begin position="6"/>
        <end position="324"/>
    </location>
</feature>
<dbReference type="EC" id="2.7.1.40" evidence="4 13"/>
<dbReference type="InterPro" id="IPR018209">
    <property type="entry name" value="Pyrv_Knase_AS"/>
</dbReference>
<keyword evidence="18" id="KW-1185">Reference proteome</keyword>
<dbReference type="GO" id="GO:0005524">
    <property type="term" value="F:ATP binding"/>
    <property type="evidence" value="ECO:0007669"/>
    <property type="project" value="UniProtKB-KW"/>
</dbReference>
<keyword evidence="7" id="KW-0547">Nucleotide-binding</keyword>
<evidence type="ECO:0000256" key="8">
    <source>
        <dbReference type="ARBA" id="ARBA00022777"/>
    </source>
</evidence>
<evidence type="ECO:0000256" key="2">
    <source>
        <dbReference type="ARBA" id="ARBA00004997"/>
    </source>
</evidence>
<organism evidence="17 18">
    <name type="scientific">Urbifossiella limnaea</name>
    <dbReference type="NCBI Taxonomy" id="2528023"/>
    <lineage>
        <taxon>Bacteria</taxon>
        <taxon>Pseudomonadati</taxon>
        <taxon>Planctomycetota</taxon>
        <taxon>Planctomycetia</taxon>
        <taxon>Gemmatales</taxon>
        <taxon>Gemmataceae</taxon>
        <taxon>Urbifossiella</taxon>
    </lineage>
</organism>
<gene>
    <name evidence="17" type="primary">pyk</name>
    <name evidence="17" type="ORF">ETAA1_21380</name>
</gene>
<evidence type="ECO:0000313" key="17">
    <source>
        <dbReference type="EMBL" id="QDU20193.1"/>
    </source>
</evidence>
<dbReference type="InterPro" id="IPR015795">
    <property type="entry name" value="Pyrv_Knase_C"/>
</dbReference>
<evidence type="ECO:0000313" key="18">
    <source>
        <dbReference type="Proteomes" id="UP000319576"/>
    </source>
</evidence>
<dbReference type="InterPro" id="IPR015793">
    <property type="entry name" value="Pyrv_Knase_brl"/>
</dbReference>
<dbReference type="GO" id="GO:0000287">
    <property type="term" value="F:magnesium ion binding"/>
    <property type="evidence" value="ECO:0007669"/>
    <property type="project" value="UniProtKB-UniRule"/>
</dbReference>
<evidence type="ECO:0000256" key="5">
    <source>
        <dbReference type="ARBA" id="ARBA00022679"/>
    </source>
</evidence>